<proteinExistence type="predicted"/>
<protein>
    <submittedName>
        <fullName evidence="1">Uncharacterized protein</fullName>
    </submittedName>
</protein>
<dbReference type="PATRIC" id="fig|446692.4.peg.2883"/>
<sequence>MIFIFLIFVTHVLPPFSFKALLQSLQKTERQTFLSPYEERTISQCSKFLKSGITLLLRRQAQVVRNTALRFF</sequence>
<organism evidence="1 2">
    <name type="scientific">Acetobacter senegalensis</name>
    <dbReference type="NCBI Taxonomy" id="446692"/>
    <lineage>
        <taxon>Bacteria</taxon>
        <taxon>Pseudomonadati</taxon>
        <taxon>Pseudomonadota</taxon>
        <taxon>Alphaproteobacteria</taxon>
        <taxon>Acetobacterales</taxon>
        <taxon>Acetobacteraceae</taxon>
        <taxon>Acetobacter</taxon>
    </lineage>
</organism>
<evidence type="ECO:0000313" key="1">
    <source>
        <dbReference type="EMBL" id="KXV59984.1"/>
    </source>
</evidence>
<reference evidence="1 2" key="1">
    <citation type="submission" date="2015-06" db="EMBL/GenBank/DDBJ databases">
        <title>Improved classification and identification of acetic acid bacteria using matrix-assisted laser desorption/ionization time-of-flight mass spectrometry; Gluconobacter nephelii and Gluconobacter uchimurae are later heterotypic synonyms of Gluconobacter japonicus and Gluconobacter oxydans, respectively.</title>
        <authorList>
            <person name="Li L."/>
            <person name="Cleenwerck I."/>
            <person name="De Vuyst L."/>
            <person name="Vandamme P."/>
        </authorList>
    </citation>
    <scope>NUCLEOTIDE SEQUENCE [LARGE SCALE GENOMIC DNA]</scope>
    <source>
        <strain evidence="1 2">LMG 23690</strain>
    </source>
</reference>
<accession>A0A149U3E4</accession>
<comment type="caution">
    <text evidence="1">The sequence shown here is derived from an EMBL/GenBank/DDBJ whole genome shotgun (WGS) entry which is preliminary data.</text>
</comment>
<dbReference type="Proteomes" id="UP000075360">
    <property type="component" value="Unassembled WGS sequence"/>
</dbReference>
<name>A0A149U3E4_9PROT</name>
<gene>
    <name evidence="1" type="ORF">AD948_06730</name>
</gene>
<evidence type="ECO:0000313" key="2">
    <source>
        <dbReference type="Proteomes" id="UP000075360"/>
    </source>
</evidence>
<dbReference type="AlphaFoldDB" id="A0A149U3E4"/>
<dbReference type="EMBL" id="LHZU01000121">
    <property type="protein sequence ID" value="KXV59984.1"/>
    <property type="molecule type" value="Genomic_DNA"/>
</dbReference>